<protein>
    <submittedName>
        <fullName evidence="1">Uncharacterized protein</fullName>
    </submittedName>
</protein>
<dbReference type="AlphaFoldDB" id="A0AAV4VY11"/>
<name>A0AAV4VY11_CAEEX</name>
<comment type="caution">
    <text evidence="1">The sequence shown here is derived from an EMBL/GenBank/DDBJ whole genome shotgun (WGS) entry which is preliminary data.</text>
</comment>
<evidence type="ECO:0000313" key="2">
    <source>
        <dbReference type="Proteomes" id="UP001054945"/>
    </source>
</evidence>
<keyword evidence="2" id="KW-1185">Reference proteome</keyword>
<reference evidence="1 2" key="1">
    <citation type="submission" date="2021-06" db="EMBL/GenBank/DDBJ databases">
        <title>Caerostris extrusa draft genome.</title>
        <authorList>
            <person name="Kono N."/>
            <person name="Arakawa K."/>
        </authorList>
    </citation>
    <scope>NUCLEOTIDE SEQUENCE [LARGE SCALE GENOMIC DNA]</scope>
</reference>
<accession>A0AAV4VY11</accession>
<dbReference type="EMBL" id="BPLR01015174">
    <property type="protein sequence ID" value="GIY74145.1"/>
    <property type="molecule type" value="Genomic_DNA"/>
</dbReference>
<gene>
    <name evidence="1" type="ORF">CEXT_679031</name>
</gene>
<sequence>MKKILELHCIYLNSRSWNPSICDKIFLVNKHGKRQDISGKECLQRKLVYSLHLFFKKKRNAIFIFGPFAILFWPPPQRTIKDLKAIQGKKRQAEMEQVSGKRRFHCEYETDISCMHQGISLLIK</sequence>
<dbReference type="Proteomes" id="UP001054945">
    <property type="component" value="Unassembled WGS sequence"/>
</dbReference>
<proteinExistence type="predicted"/>
<organism evidence="1 2">
    <name type="scientific">Caerostris extrusa</name>
    <name type="common">Bark spider</name>
    <name type="synonym">Caerostris bankana</name>
    <dbReference type="NCBI Taxonomy" id="172846"/>
    <lineage>
        <taxon>Eukaryota</taxon>
        <taxon>Metazoa</taxon>
        <taxon>Ecdysozoa</taxon>
        <taxon>Arthropoda</taxon>
        <taxon>Chelicerata</taxon>
        <taxon>Arachnida</taxon>
        <taxon>Araneae</taxon>
        <taxon>Araneomorphae</taxon>
        <taxon>Entelegynae</taxon>
        <taxon>Araneoidea</taxon>
        <taxon>Araneidae</taxon>
        <taxon>Caerostris</taxon>
    </lineage>
</organism>
<evidence type="ECO:0000313" key="1">
    <source>
        <dbReference type="EMBL" id="GIY74145.1"/>
    </source>
</evidence>